<name>A0A7W8EJ80_9ACTN</name>
<feature type="domain" description="ABC3 transporter permease C-terminal" evidence="8">
    <location>
        <begin position="81"/>
        <end position="198"/>
    </location>
</feature>
<evidence type="ECO:0000256" key="6">
    <source>
        <dbReference type="ARBA" id="ARBA00023136"/>
    </source>
</evidence>
<dbReference type="GO" id="GO:0044874">
    <property type="term" value="P:lipoprotein localization to outer membrane"/>
    <property type="evidence" value="ECO:0007669"/>
    <property type="project" value="TreeGrafter"/>
</dbReference>
<feature type="domain" description="ABC3 transporter permease C-terminal" evidence="8">
    <location>
        <begin position="524"/>
        <end position="639"/>
    </location>
</feature>
<evidence type="ECO:0000256" key="2">
    <source>
        <dbReference type="ARBA" id="ARBA00005236"/>
    </source>
</evidence>
<dbReference type="InterPro" id="IPR051447">
    <property type="entry name" value="Lipoprotein-release_system"/>
</dbReference>
<feature type="transmembrane region" description="Helical" evidence="7">
    <location>
        <begin position="124"/>
        <end position="154"/>
    </location>
</feature>
<feature type="transmembrane region" description="Helical" evidence="7">
    <location>
        <begin position="76"/>
        <end position="103"/>
    </location>
</feature>
<dbReference type="AlphaFoldDB" id="A0A7W8EJ80"/>
<reference evidence="9 10" key="1">
    <citation type="submission" date="2020-08" db="EMBL/GenBank/DDBJ databases">
        <title>Genomic Encyclopedia of Type Strains, Phase IV (KMG-IV): sequencing the most valuable type-strain genomes for metagenomic binning, comparative biology and taxonomic classification.</title>
        <authorList>
            <person name="Goeker M."/>
        </authorList>
    </citation>
    <scope>NUCLEOTIDE SEQUENCE [LARGE SCALE GENOMIC DNA]</scope>
    <source>
        <strain evidence="9 10">DSM 45385</strain>
    </source>
</reference>
<evidence type="ECO:0000313" key="10">
    <source>
        <dbReference type="Proteomes" id="UP000568380"/>
    </source>
</evidence>
<keyword evidence="10" id="KW-1185">Reference proteome</keyword>
<feature type="transmembrane region" description="Helical" evidence="7">
    <location>
        <begin position="302"/>
        <end position="326"/>
    </location>
</feature>
<feature type="transmembrane region" description="Helical" evidence="7">
    <location>
        <begin position="33"/>
        <end position="56"/>
    </location>
</feature>
<evidence type="ECO:0000259" key="8">
    <source>
        <dbReference type="Pfam" id="PF02687"/>
    </source>
</evidence>
<sequence>MTTISALPARPGVRTRTLLSVAWRTLRSRVSGFAGAVIALALGVAFAGGATSMLASGSALPPDTPEAVRRAVSESGALLVMLAVIGAFVTVFVVAGTFAFIVAQRRKELAVLRTVGAAPQQVRWMVLAESGFAAILASTLGVLLAGPLMAAMAALLRSQELLPAAFTPSLSPGALAGCFAAGVLVGLVATVAAARRAAAVRPVEALRAAALADRPIGKGRWLGGLAALAAGGGMLALVPVAPPDGRMPLTMFVSMPLVIGFALLSPVFASWISALVAAPLARWTAATGELARENVRMAARRTAATAAPVLITVGLAGSLLGGTTLLGEAMAADAKQVWRSDLVVSGTGSAEAARWLGGRAGVGAAVPVTSGEVEVHANRTTRTVPAQGVDPAGIGQVMNLTKVEGSLEALREGAVAADRRQAAALGWRLGEKVELQLAGGVKATPRLAALYEGSPLGGGLLVPPGMLKGADAGWSAVHVSADRPAAIRAELEKRWPKLKVFDTVEIMAMVSGARQEGMRIGAIALAGFAVAYTLIAVANTSALSFGARRGEFARLLFLGARRAQVLRMALWEALCVAATGVLLGGAVTVVAVLGLRGVLGGLGLEVPTAFPWTEAGLVALACVLVVVVSALVPTALLLRRRTSVAEAAA</sequence>
<feature type="transmembrane region" description="Helical" evidence="7">
    <location>
        <begin position="221"/>
        <end position="241"/>
    </location>
</feature>
<dbReference type="PANTHER" id="PTHR30489:SF0">
    <property type="entry name" value="LIPOPROTEIN-RELEASING SYSTEM TRANSMEMBRANE PROTEIN LOLE"/>
    <property type="match status" value="1"/>
</dbReference>
<dbReference type="InterPro" id="IPR003838">
    <property type="entry name" value="ABC3_permease_C"/>
</dbReference>
<feature type="transmembrane region" description="Helical" evidence="7">
    <location>
        <begin position="174"/>
        <end position="194"/>
    </location>
</feature>
<evidence type="ECO:0000313" key="9">
    <source>
        <dbReference type="EMBL" id="MBB5080427.1"/>
    </source>
</evidence>
<dbReference type="RefSeq" id="WP_184966907.1">
    <property type="nucleotide sequence ID" value="NZ_JACHIN010000008.1"/>
</dbReference>
<dbReference type="Proteomes" id="UP000568380">
    <property type="component" value="Unassembled WGS sequence"/>
</dbReference>
<gene>
    <name evidence="9" type="ORF">HNR40_005914</name>
</gene>
<comment type="subcellular location">
    <subcellularLocation>
        <location evidence="1">Cell membrane</location>
        <topology evidence="1">Multi-pass membrane protein</topology>
    </subcellularLocation>
</comment>
<comment type="similarity">
    <text evidence="2">Belongs to the ABC-4 integral membrane protein family. LolC/E subfamily.</text>
</comment>
<dbReference type="GO" id="GO:0098797">
    <property type="term" value="C:plasma membrane protein complex"/>
    <property type="evidence" value="ECO:0007669"/>
    <property type="project" value="TreeGrafter"/>
</dbReference>
<keyword evidence="5 7" id="KW-1133">Transmembrane helix</keyword>
<keyword evidence="6 7" id="KW-0472">Membrane</keyword>
<accession>A0A7W8EJ80</accession>
<keyword evidence="3" id="KW-1003">Cell membrane</keyword>
<evidence type="ECO:0000256" key="4">
    <source>
        <dbReference type="ARBA" id="ARBA00022692"/>
    </source>
</evidence>
<keyword evidence="4 7" id="KW-0812">Transmembrane</keyword>
<dbReference type="PANTHER" id="PTHR30489">
    <property type="entry name" value="LIPOPROTEIN-RELEASING SYSTEM TRANSMEMBRANE PROTEIN LOLE"/>
    <property type="match status" value="1"/>
</dbReference>
<organism evidence="9 10">
    <name type="scientific">Nonomuraea endophytica</name>
    <dbReference type="NCBI Taxonomy" id="714136"/>
    <lineage>
        <taxon>Bacteria</taxon>
        <taxon>Bacillati</taxon>
        <taxon>Actinomycetota</taxon>
        <taxon>Actinomycetes</taxon>
        <taxon>Streptosporangiales</taxon>
        <taxon>Streptosporangiaceae</taxon>
        <taxon>Nonomuraea</taxon>
    </lineage>
</organism>
<feature type="transmembrane region" description="Helical" evidence="7">
    <location>
        <begin position="615"/>
        <end position="638"/>
    </location>
</feature>
<feature type="transmembrane region" description="Helical" evidence="7">
    <location>
        <begin position="253"/>
        <end position="281"/>
    </location>
</feature>
<evidence type="ECO:0000256" key="5">
    <source>
        <dbReference type="ARBA" id="ARBA00022989"/>
    </source>
</evidence>
<comment type="caution">
    <text evidence="9">The sequence shown here is derived from an EMBL/GenBank/DDBJ whole genome shotgun (WGS) entry which is preliminary data.</text>
</comment>
<proteinExistence type="inferred from homology"/>
<evidence type="ECO:0000256" key="3">
    <source>
        <dbReference type="ARBA" id="ARBA00022475"/>
    </source>
</evidence>
<protein>
    <submittedName>
        <fullName evidence="9">Putative ABC transport system permease protein</fullName>
    </submittedName>
</protein>
<dbReference type="Pfam" id="PF02687">
    <property type="entry name" value="FtsX"/>
    <property type="match status" value="2"/>
</dbReference>
<dbReference type="EMBL" id="JACHIN010000008">
    <property type="protein sequence ID" value="MBB5080427.1"/>
    <property type="molecule type" value="Genomic_DNA"/>
</dbReference>
<feature type="transmembrane region" description="Helical" evidence="7">
    <location>
        <begin position="520"/>
        <end position="547"/>
    </location>
</feature>
<evidence type="ECO:0000256" key="1">
    <source>
        <dbReference type="ARBA" id="ARBA00004651"/>
    </source>
</evidence>
<feature type="transmembrane region" description="Helical" evidence="7">
    <location>
        <begin position="568"/>
        <end position="595"/>
    </location>
</feature>
<evidence type="ECO:0000256" key="7">
    <source>
        <dbReference type="SAM" id="Phobius"/>
    </source>
</evidence>